<feature type="domain" description="Bacterial bifunctional deaminase-reductase C-terminal" evidence="1">
    <location>
        <begin position="30"/>
        <end position="87"/>
    </location>
</feature>
<dbReference type="PANTHER" id="PTHR38011">
    <property type="entry name" value="DIHYDROFOLATE REDUCTASE FAMILY PROTEIN (AFU_ORTHOLOGUE AFUA_8G06820)"/>
    <property type="match status" value="1"/>
</dbReference>
<dbReference type="EMBL" id="DUFG01000027">
    <property type="protein sequence ID" value="HIH08776.1"/>
    <property type="molecule type" value="Genomic_DNA"/>
</dbReference>
<dbReference type="GO" id="GO:0009231">
    <property type="term" value="P:riboflavin biosynthetic process"/>
    <property type="evidence" value="ECO:0007669"/>
    <property type="project" value="InterPro"/>
</dbReference>
<evidence type="ECO:0000259" key="1">
    <source>
        <dbReference type="Pfam" id="PF01872"/>
    </source>
</evidence>
<dbReference type="GO" id="GO:0008703">
    <property type="term" value="F:5-amino-6-(5-phosphoribosylamino)uracil reductase activity"/>
    <property type="evidence" value="ECO:0007669"/>
    <property type="project" value="InterPro"/>
</dbReference>
<reference evidence="3" key="2">
    <citation type="submission" date="2021-03" db="EMBL/GenBank/DDBJ databases">
        <authorList>
            <person name="Jaffe A."/>
        </authorList>
    </citation>
    <scope>NUCLEOTIDE SEQUENCE</scope>
    <source>
        <strain evidence="3">RIFCSPHIGHO2_01_FULL_GW2011_AR10_43_9</strain>
    </source>
</reference>
<dbReference type="Gene3D" id="3.40.430.10">
    <property type="entry name" value="Dihydrofolate Reductase, subunit A"/>
    <property type="match status" value="1"/>
</dbReference>
<evidence type="ECO:0000313" key="4">
    <source>
        <dbReference type="Proteomes" id="UP000577419"/>
    </source>
</evidence>
<gene>
    <name evidence="2" type="ORF">HA237_05415</name>
    <name evidence="3" type="ORF">J4224_05315</name>
</gene>
<sequence length="222" mass="25244">MQNAVSMFNYLSVLPYNIEAKGVVLVESKPYYFAVAAITIDGFIARFPGHKADWTSKEDKTHLHKMEAKADLLLLARKTYEIAEKELSGKNCLVLTTKVGGIERKGKNLVYINPKKKDVQEFVEEKGYKKICVLGGRAAYTYALEKGLIDDLFITVEPIVFGKGIPMFDKEVELKRFRLKSVKKLNKQGTVLLHYGKNLFSKRFAKKGLRQNLFSKRFAKIA</sequence>
<dbReference type="Pfam" id="PF01872">
    <property type="entry name" value="RibD_C"/>
    <property type="match status" value="2"/>
</dbReference>
<dbReference type="InterPro" id="IPR002734">
    <property type="entry name" value="RibDG_C"/>
</dbReference>
<name>A0A7J4J0M8_9ARCH</name>
<dbReference type="SUPFAM" id="SSF53597">
    <property type="entry name" value="Dihydrofolate reductase-like"/>
    <property type="match status" value="1"/>
</dbReference>
<dbReference type="Proteomes" id="UP000577419">
    <property type="component" value="Unassembled WGS sequence"/>
</dbReference>
<dbReference type="PANTHER" id="PTHR38011:SF11">
    <property type="entry name" value="2,5-DIAMINO-6-RIBOSYLAMINO-4(3H)-PYRIMIDINONE 5'-PHOSPHATE REDUCTASE"/>
    <property type="match status" value="1"/>
</dbReference>
<feature type="domain" description="Bacterial bifunctional deaminase-reductase C-terminal" evidence="1">
    <location>
        <begin position="121"/>
        <end position="187"/>
    </location>
</feature>
<dbReference type="InterPro" id="IPR024072">
    <property type="entry name" value="DHFR-like_dom_sf"/>
</dbReference>
<comment type="caution">
    <text evidence="2">The sequence shown here is derived from an EMBL/GenBank/DDBJ whole genome shotgun (WGS) entry which is preliminary data.</text>
</comment>
<dbReference type="InterPro" id="IPR050765">
    <property type="entry name" value="Riboflavin_Biosynth_HTPR"/>
</dbReference>
<evidence type="ECO:0000313" key="3">
    <source>
        <dbReference type="EMBL" id="MBS3059811.1"/>
    </source>
</evidence>
<dbReference type="AlphaFoldDB" id="A0A7J4J0M8"/>
<organism evidence="2 4">
    <name type="scientific">Candidatus Iainarchaeum sp</name>
    <dbReference type="NCBI Taxonomy" id="3101447"/>
    <lineage>
        <taxon>Archaea</taxon>
        <taxon>Candidatus Iainarchaeota</taxon>
        <taxon>Candidatus Iainarchaeia</taxon>
        <taxon>Candidatus Iainarchaeales</taxon>
        <taxon>Candidatus Iainarchaeaceae</taxon>
        <taxon>Candidatus Iainarchaeum</taxon>
    </lineage>
</organism>
<evidence type="ECO:0000313" key="2">
    <source>
        <dbReference type="EMBL" id="HIH08776.1"/>
    </source>
</evidence>
<dbReference type="Proteomes" id="UP000683213">
    <property type="component" value="Unassembled WGS sequence"/>
</dbReference>
<dbReference type="EMBL" id="JAGVWF010000081">
    <property type="protein sequence ID" value="MBS3059811.1"/>
    <property type="molecule type" value="Genomic_DNA"/>
</dbReference>
<protein>
    <submittedName>
        <fullName evidence="2">Dihydrofolate reductase</fullName>
    </submittedName>
</protein>
<accession>A0A7J4J0M8</accession>
<reference evidence="3" key="3">
    <citation type="submission" date="2021-05" db="EMBL/GenBank/DDBJ databases">
        <title>Protein family content uncovers lineage relationships and bacterial pathway maintenance mechanisms in DPANN archaea.</title>
        <authorList>
            <person name="Castelle C.J."/>
            <person name="Meheust R."/>
            <person name="Jaffe A.L."/>
            <person name="Seitz K."/>
            <person name="Gong X."/>
            <person name="Baker B.J."/>
            <person name="Banfield J.F."/>
        </authorList>
    </citation>
    <scope>NUCLEOTIDE SEQUENCE</scope>
    <source>
        <strain evidence="3">RIFCSPHIGHO2_01_FULL_GW2011_AR10_43_9</strain>
    </source>
</reference>
<reference evidence="2" key="1">
    <citation type="journal article" date="2020" name="bioRxiv">
        <title>A rank-normalized archaeal taxonomy based on genome phylogeny resolves widespread incomplete and uneven classifications.</title>
        <authorList>
            <person name="Rinke C."/>
            <person name="Chuvochina M."/>
            <person name="Mussig A.J."/>
            <person name="Chaumeil P.-A."/>
            <person name="Waite D.W."/>
            <person name="Whitman W.B."/>
            <person name="Parks D.H."/>
            <person name="Hugenholtz P."/>
        </authorList>
    </citation>
    <scope>NUCLEOTIDE SEQUENCE</scope>
    <source>
        <strain evidence="2">UBA10011</strain>
    </source>
</reference>
<proteinExistence type="predicted"/>